<dbReference type="InterPro" id="IPR011058">
    <property type="entry name" value="Cyanovirin-N"/>
</dbReference>
<protein>
    <recommendedName>
        <fullName evidence="2">Cyanovirin-N domain-containing protein</fullName>
    </recommendedName>
</protein>
<proteinExistence type="predicted"/>
<sequence>MLSIKLSFFALLASNLASVTATRDYLGGFLTDCDVKSLTYTDETQVLTAKCKIAPGRTAIKSINLNTCISNRGGVLSWDKAVLYMPSPA</sequence>
<feature type="signal peptide" evidence="1">
    <location>
        <begin position="1"/>
        <end position="21"/>
    </location>
</feature>
<feature type="domain" description="Cyanovirin-N" evidence="2">
    <location>
        <begin position="36"/>
        <end position="78"/>
    </location>
</feature>
<evidence type="ECO:0000313" key="3">
    <source>
        <dbReference type="EMBL" id="QSZ29925.1"/>
    </source>
</evidence>
<organism evidence="3 4">
    <name type="scientific">Monilinia vaccinii-corymbosi</name>
    <dbReference type="NCBI Taxonomy" id="61207"/>
    <lineage>
        <taxon>Eukaryota</taxon>
        <taxon>Fungi</taxon>
        <taxon>Dikarya</taxon>
        <taxon>Ascomycota</taxon>
        <taxon>Pezizomycotina</taxon>
        <taxon>Leotiomycetes</taxon>
        <taxon>Helotiales</taxon>
        <taxon>Sclerotiniaceae</taxon>
        <taxon>Monilinia</taxon>
    </lineage>
</organism>
<gene>
    <name evidence="3" type="ORF">DSL72_004443</name>
</gene>
<reference evidence="3" key="1">
    <citation type="submission" date="2020-10" db="EMBL/GenBank/DDBJ databases">
        <title>Genome Sequence of Monilinia vaccinii-corymbosi Sheds Light on Mummy Berry Disease Infection of Blueberry and Mating Type.</title>
        <authorList>
            <person name="Yow A.G."/>
            <person name="Zhang Y."/>
            <person name="Bansal K."/>
            <person name="Eacker S.M."/>
            <person name="Sullivan S."/>
            <person name="Liachko I."/>
            <person name="Cubeta M.A."/>
            <person name="Rollins J.A."/>
            <person name="Ashrafi H."/>
        </authorList>
    </citation>
    <scope>NUCLEOTIDE SEQUENCE</scope>
    <source>
        <strain evidence="3">RL-1</strain>
    </source>
</reference>
<dbReference type="AlphaFoldDB" id="A0A8A3NW37"/>
<dbReference type="Pfam" id="PF08881">
    <property type="entry name" value="CVNH"/>
    <property type="match status" value="1"/>
</dbReference>
<keyword evidence="4" id="KW-1185">Reference proteome</keyword>
<evidence type="ECO:0000313" key="4">
    <source>
        <dbReference type="Proteomes" id="UP000672032"/>
    </source>
</evidence>
<dbReference type="Proteomes" id="UP000672032">
    <property type="component" value="Chromosome 1"/>
</dbReference>
<accession>A0A8A3NW37</accession>
<keyword evidence="1" id="KW-0732">Signal</keyword>
<evidence type="ECO:0000259" key="2">
    <source>
        <dbReference type="Pfam" id="PF08881"/>
    </source>
</evidence>
<evidence type="ECO:0000256" key="1">
    <source>
        <dbReference type="SAM" id="SignalP"/>
    </source>
</evidence>
<name>A0A8A3NW37_9HELO</name>
<dbReference type="EMBL" id="CP063405">
    <property type="protein sequence ID" value="QSZ29925.1"/>
    <property type="molecule type" value="Genomic_DNA"/>
</dbReference>
<feature type="chain" id="PRO_5032372771" description="Cyanovirin-N domain-containing protein" evidence="1">
    <location>
        <begin position="22"/>
        <end position="89"/>
    </location>
</feature>
<dbReference type="SUPFAM" id="SSF51322">
    <property type="entry name" value="Cyanovirin-N"/>
    <property type="match status" value="1"/>
</dbReference>
<dbReference type="Gene3D" id="2.30.60.10">
    <property type="entry name" value="Cyanovirin-N"/>
    <property type="match status" value="1"/>
</dbReference>
<dbReference type="InterPro" id="IPR036673">
    <property type="entry name" value="Cyanovirin-N_sf"/>
</dbReference>